<proteinExistence type="inferred from homology"/>
<keyword evidence="2 3" id="KW-0808">Transferase</keyword>
<sequence>MKVFVSGMGVFNSIAHNVKQFENSLKTNICGIKSVEYLHDMKVSLPIGMIEKFSLEDSLRESCNQDEFFYKNTLKSIKRSPYVVQTAVIPAIEAWNYAQLNNSDIDMGNVGLIVGGQNISQMYHYEMFQKYREQLEYINPTYALHYMDTDCVGTLSEVFGIKGESFSVGGASATSNVAIIKGYQQIKFGINDICMVASPINHLSPLEVQAFYNLGALGGRKYRNLPKEACRPFDEDHEGFIYGQGIGVLILESEDSVKRRKVHPLVEIIGGSMVLDSNRLSAPSEDGEYLAIKKAIKEAGLMPKDITYVNAHGSSSPKGDDVEAKVIKNIFQDDLSNIHVNSTKSFTGHCLNSAGITEAIATILQMKGDFLHSNLNLHKPIDNDIPFVRNTLEHISVKYGINNSFGFGGINTCLVLKNVV</sequence>
<dbReference type="PROSITE" id="PS52004">
    <property type="entry name" value="KS3_2"/>
    <property type="match status" value="1"/>
</dbReference>
<dbReference type="InterPro" id="IPR016039">
    <property type="entry name" value="Thiolase-like"/>
</dbReference>
<evidence type="ECO:0000313" key="5">
    <source>
        <dbReference type="EMBL" id="SFR72325.1"/>
    </source>
</evidence>
<dbReference type="Gene3D" id="3.40.47.10">
    <property type="match status" value="2"/>
</dbReference>
<dbReference type="SUPFAM" id="SSF53901">
    <property type="entry name" value="Thiolase-like"/>
    <property type="match status" value="2"/>
</dbReference>
<reference evidence="5 6" key="1">
    <citation type="submission" date="2016-10" db="EMBL/GenBank/DDBJ databases">
        <authorList>
            <person name="de Groot N.N."/>
        </authorList>
    </citation>
    <scope>NUCLEOTIDE SEQUENCE [LARGE SCALE GENOMIC DNA]</scope>
    <source>
        <strain evidence="5 6">743A</strain>
    </source>
</reference>
<dbReference type="SMART" id="SM00825">
    <property type="entry name" value="PKS_KS"/>
    <property type="match status" value="1"/>
</dbReference>
<dbReference type="EMBL" id="FOYZ01000004">
    <property type="protein sequence ID" value="SFR72325.1"/>
    <property type="molecule type" value="Genomic_DNA"/>
</dbReference>
<evidence type="ECO:0000259" key="4">
    <source>
        <dbReference type="PROSITE" id="PS52004"/>
    </source>
</evidence>
<dbReference type="PANTHER" id="PTHR11712:SF336">
    <property type="entry name" value="3-OXOACYL-[ACYL-CARRIER-PROTEIN] SYNTHASE, MITOCHONDRIAL"/>
    <property type="match status" value="1"/>
</dbReference>
<dbReference type="InterPro" id="IPR000794">
    <property type="entry name" value="Beta-ketoacyl_synthase"/>
</dbReference>
<evidence type="ECO:0000313" key="6">
    <source>
        <dbReference type="Proteomes" id="UP000199659"/>
    </source>
</evidence>
<evidence type="ECO:0000256" key="3">
    <source>
        <dbReference type="RuleBase" id="RU003694"/>
    </source>
</evidence>
<dbReference type="InterPro" id="IPR020841">
    <property type="entry name" value="PKS_Beta-ketoAc_synthase_dom"/>
</dbReference>
<dbReference type="PANTHER" id="PTHR11712">
    <property type="entry name" value="POLYKETIDE SYNTHASE-RELATED"/>
    <property type="match status" value="1"/>
</dbReference>
<keyword evidence="6" id="KW-1185">Reference proteome</keyword>
<dbReference type="GO" id="GO:0005829">
    <property type="term" value="C:cytosol"/>
    <property type="evidence" value="ECO:0007669"/>
    <property type="project" value="TreeGrafter"/>
</dbReference>
<dbReference type="NCBIfam" id="NF005490">
    <property type="entry name" value="PRK07103.1"/>
    <property type="match status" value="1"/>
</dbReference>
<dbReference type="AlphaFoldDB" id="A0A1I6IZY5"/>
<organism evidence="5 6">
    <name type="scientific">Anaeromicropila populeti</name>
    <dbReference type="NCBI Taxonomy" id="37658"/>
    <lineage>
        <taxon>Bacteria</taxon>
        <taxon>Bacillati</taxon>
        <taxon>Bacillota</taxon>
        <taxon>Clostridia</taxon>
        <taxon>Lachnospirales</taxon>
        <taxon>Lachnospiraceae</taxon>
        <taxon>Anaeromicropila</taxon>
    </lineage>
</organism>
<protein>
    <submittedName>
        <fullName evidence="5">Malonyl-ACP decarboxylase</fullName>
    </submittedName>
</protein>
<dbReference type="GO" id="GO:0004315">
    <property type="term" value="F:3-oxoacyl-[acyl-carrier-protein] synthase activity"/>
    <property type="evidence" value="ECO:0007669"/>
    <property type="project" value="TreeGrafter"/>
</dbReference>
<dbReference type="InterPro" id="IPR014031">
    <property type="entry name" value="Ketoacyl_synth_C"/>
</dbReference>
<dbReference type="RefSeq" id="WP_092559888.1">
    <property type="nucleotide sequence ID" value="NZ_FOYZ01000004.1"/>
</dbReference>
<dbReference type="Pfam" id="PF02801">
    <property type="entry name" value="Ketoacyl-synt_C"/>
    <property type="match status" value="1"/>
</dbReference>
<dbReference type="Pfam" id="PF00109">
    <property type="entry name" value="ketoacyl-synt"/>
    <property type="match status" value="1"/>
</dbReference>
<gene>
    <name evidence="5" type="ORF">SAMN05661086_01305</name>
</gene>
<dbReference type="STRING" id="37658.SAMN05661086_01305"/>
<comment type="similarity">
    <text evidence="1 3">Belongs to the thiolase-like superfamily. Beta-ketoacyl-ACP synthases family.</text>
</comment>
<accession>A0A1I6IZY5</accession>
<feature type="domain" description="Ketosynthase family 3 (KS3)" evidence="4">
    <location>
        <begin position="1"/>
        <end position="418"/>
    </location>
</feature>
<dbReference type="Proteomes" id="UP000199659">
    <property type="component" value="Unassembled WGS sequence"/>
</dbReference>
<evidence type="ECO:0000256" key="2">
    <source>
        <dbReference type="ARBA" id="ARBA00022679"/>
    </source>
</evidence>
<dbReference type="OrthoDB" id="9808669at2"/>
<dbReference type="InterPro" id="IPR014030">
    <property type="entry name" value="Ketoacyl_synth_N"/>
</dbReference>
<evidence type="ECO:0000256" key="1">
    <source>
        <dbReference type="ARBA" id="ARBA00008467"/>
    </source>
</evidence>
<dbReference type="CDD" id="cd00834">
    <property type="entry name" value="KAS_I_II"/>
    <property type="match status" value="1"/>
</dbReference>
<dbReference type="GO" id="GO:0006633">
    <property type="term" value="P:fatty acid biosynthetic process"/>
    <property type="evidence" value="ECO:0007669"/>
    <property type="project" value="TreeGrafter"/>
</dbReference>
<name>A0A1I6IZY5_9FIRM</name>